<reference evidence="8" key="1">
    <citation type="submission" date="2006-09" db="EMBL/GenBank/DDBJ databases">
        <title>Complete sequence of Rhodopseudomonas palustris BisA53.</title>
        <authorList>
            <consortium name="US DOE Joint Genome Institute"/>
            <person name="Copeland A."/>
            <person name="Lucas S."/>
            <person name="Lapidus A."/>
            <person name="Barry K."/>
            <person name="Detter J.C."/>
            <person name="Glavina del Rio T."/>
            <person name="Hammon N."/>
            <person name="Israni S."/>
            <person name="Dalin E."/>
            <person name="Tice H."/>
            <person name="Pitluck S."/>
            <person name="Chain P."/>
            <person name="Malfatti S."/>
            <person name="Shin M."/>
            <person name="Vergez L."/>
            <person name="Schmutz J."/>
            <person name="Larimer F."/>
            <person name="Land M."/>
            <person name="Hauser L."/>
            <person name="Pelletier D.A."/>
            <person name="Kyrpides N."/>
            <person name="Kim E."/>
            <person name="Harwood C.S."/>
            <person name="Oda Y."/>
            <person name="Richardson P."/>
        </authorList>
    </citation>
    <scope>NUCLEOTIDE SEQUENCE [LARGE SCALE GENOMIC DNA]</scope>
    <source>
        <strain evidence="8">BisA53</strain>
    </source>
</reference>
<keyword evidence="2 6" id="KW-0732">Signal</keyword>
<keyword evidence="4" id="KW-0998">Cell outer membrane</keyword>
<feature type="domain" description="Outer membrane protein beta-barrel" evidence="7">
    <location>
        <begin position="21"/>
        <end position="266"/>
    </location>
</feature>
<dbReference type="PANTHER" id="PTHR34001">
    <property type="entry name" value="BLL7405 PROTEIN"/>
    <property type="match status" value="1"/>
</dbReference>
<comment type="similarity">
    <text evidence="5">Belongs to the Omp25/RopB family.</text>
</comment>
<name>Q07TE4_RHOP5</name>
<gene>
    <name evidence="8" type="ordered locus">RPE_0834</name>
</gene>
<dbReference type="eggNOG" id="COG3637">
    <property type="taxonomic scope" value="Bacteria"/>
</dbReference>
<evidence type="ECO:0000256" key="2">
    <source>
        <dbReference type="ARBA" id="ARBA00022729"/>
    </source>
</evidence>
<evidence type="ECO:0000256" key="4">
    <source>
        <dbReference type="ARBA" id="ARBA00023237"/>
    </source>
</evidence>
<keyword evidence="3" id="KW-0472">Membrane</keyword>
<dbReference type="GO" id="GO:0009279">
    <property type="term" value="C:cell outer membrane"/>
    <property type="evidence" value="ECO:0007669"/>
    <property type="project" value="UniProtKB-SubCell"/>
</dbReference>
<evidence type="ECO:0000256" key="6">
    <source>
        <dbReference type="SAM" id="SignalP"/>
    </source>
</evidence>
<dbReference type="PANTHER" id="PTHR34001:SF3">
    <property type="entry name" value="BLL7405 PROTEIN"/>
    <property type="match status" value="1"/>
</dbReference>
<evidence type="ECO:0000256" key="3">
    <source>
        <dbReference type="ARBA" id="ARBA00023136"/>
    </source>
</evidence>
<dbReference type="Gene3D" id="2.40.160.20">
    <property type="match status" value="1"/>
</dbReference>
<dbReference type="EMBL" id="CP000463">
    <property type="protein sequence ID" value="ABJ04790.1"/>
    <property type="molecule type" value="Genomic_DNA"/>
</dbReference>
<organism evidence="8">
    <name type="scientific">Rhodopseudomonas palustris (strain BisA53)</name>
    <dbReference type="NCBI Taxonomy" id="316055"/>
    <lineage>
        <taxon>Bacteria</taxon>
        <taxon>Pseudomonadati</taxon>
        <taxon>Pseudomonadota</taxon>
        <taxon>Alphaproteobacteria</taxon>
        <taxon>Hyphomicrobiales</taxon>
        <taxon>Nitrobacteraceae</taxon>
        <taxon>Rhodopseudomonas</taxon>
    </lineage>
</organism>
<comment type="subcellular location">
    <subcellularLocation>
        <location evidence="1">Cell outer membrane</location>
    </subcellularLocation>
</comment>
<proteinExistence type="inferred from homology"/>
<dbReference type="InterPro" id="IPR011250">
    <property type="entry name" value="OMP/PagP_B-barrel"/>
</dbReference>
<feature type="chain" id="PRO_5004166018" evidence="6">
    <location>
        <begin position="21"/>
        <end position="275"/>
    </location>
</feature>
<dbReference type="HOGENOM" id="CLU_037100_0_1_5"/>
<dbReference type="STRING" id="316055.RPE_0834"/>
<evidence type="ECO:0000259" key="7">
    <source>
        <dbReference type="Pfam" id="PF13505"/>
    </source>
</evidence>
<dbReference type="InterPro" id="IPR051692">
    <property type="entry name" value="OMP-like"/>
</dbReference>
<dbReference type="Pfam" id="PF13505">
    <property type="entry name" value="OMP_b-brl"/>
    <property type="match status" value="1"/>
</dbReference>
<feature type="signal peptide" evidence="6">
    <location>
        <begin position="1"/>
        <end position="20"/>
    </location>
</feature>
<dbReference type="KEGG" id="rpe:RPE_0834"/>
<dbReference type="AlphaFoldDB" id="Q07TE4"/>
<sequence>MRHILLGAVALTALCSSAVAADLPVYTKAPVVVAPVFNWSGFYVGGFVGGAVADGNANSTEPRGAAPAAPFAPVFYNATAFDNNYSLSNTFIGGGTIGLNYQPSASNWLFGVEGEVGYLKLSRSVVDINPVPAGAPGADSIDRTRIGDLYGVFAARLGYAFDRVLFYAKGGAAFVGKEASFTDKCAVAPCSVNTLNTDYSGTQLTWAAGGGLEYAINDSWSVKGEYLYLATKETYTYSANASNNQPYTVSHTDPGVHTGKIGLNYRWGGPAVGRY</sequence>
<dbReference type="SUPFAM" id="SSF56925">
    <property type="entry name" value="OMPA-like"/>
    <property type="match status" value="1"/>
</dbReference>
<evidence type="ECO:0000313" key="8">
    <source>
        <dbReference type="EMBL" id="ABJ04790.1"/>
    </source>
</evidence>
<evidence type="ECO:0000256" key="5">
    <source>
        <dbReference type="ARBA" id="ARBA00038306"/>
    </source>
</evidence>
<dbReference type="InterPro" id="IPR027385">
    <property type="entry name" value="Beta-barrel_OMP"/>
</dbReference>
<accession>Q07TE4</accession>
<protein>
    <submittedName>
        <fullName evidence="8">Porin</fullName>
    </submittedName>
</protein>
<evidence type="ECO:0000256" key="1">
    <source>
        <dbReference type="ARBA" id="ARBA00004442"/>
    </source>
</evidence>